<dbReference type="PANTHER" id="PTHR37171">
    <property type="entry name" value="SERINE/THREONINE-PROTEIN KINASE YRZF-RELATED"/>
    <property type="match status" value="1"/>
</dbReference>
<dbReference type="InParanoid" id="A0A2R5H207"/>
<reference evidence="2 3" key="1">
    <citation type="submission" date="2017-12" db="EMBL/GenBank/DDBJ databases">
        <title>Sequencing, de novo assembly and annotation of complete genome of a new Thraustochytrid species, strain FCC1311.</title>
        <authorList>
            <person name="Sedici K."/>
            <person name="Godart F."/>
            <person name="Aiese Cigliano R."/>
            <person name="Sanseverino W."/>
            <person name="Barakat M."/>
            <person name="Ortet P."/>
            <person name="Marechal E."/>
            <person name="Cagnac O."/>
            <person name="Amato A."/>
        </authorList>
    </citation>
    <scope>NUCLEOTIDE SEQUENCE [LARGE SCALE GENOMIC DNA]</scope>
</reference>
<dbReference type="InterPro" id="IPR052396">
    <property type="entry name" value="Meiotic_Drive_Suppr_Kinase"/>
</dbReference>
<evidence type="ECO:0000313" key="2">
    <source>
        <dbReference type="EMBL" id="GBG35123.1"/>
    </source>
</evidence>
<dbReference type="Gene3D" id="1.10.510.10">
    <property type="entry name" value="Transferase(Phosphotransferase) domain 1"/>
    <property type="match status" value="1"/>
</dbReference>
<dbReference type="GO" id="GO:0005524">
    <property type="term" value="F:ATP binding"/>
    <property type="evidence" value="ECO:0007669"/>
    <property type="project" value="InterPro"/>
</dbReference>
<evidence type="ECO:0000259" key="1">
    <source>
        <dbReference type="PROSITE" id="PS50011"/>
    </source>
</evidence>
<keyword evidence="2" id="KW-0808">Transferase</keyword>
<feature type="domain" description="Protein kinase" evidence="1">
    <location>
        <begin position="1"/>
        <end position="240"/>
    </location>
</feature>
<keyword evidence="3" id="KW-1185">Reference proteome</keyword>
<dbReference type="Proteomes" id="UP000241890">
    <property type="component" value="Unassembled WGS sequence"/>
</dbReference>
<evidence type="ECO:0000313" key="3">
    <source>
        <dbReference type="Proteomes" id="UP000241890"/>
    </source>
</evidence>
<dbReference type="SUPFAM" id="SSF56112">
    <property type="entry name" value="Protein kinase-like (PK-like)"/>
    <property type="match status" value="1"/>
</dbReference>
<dbReference type="InterPro" id="IPR011009">
    <property type="entry name" value="Kinase-like_dom_sf"/>
</dbReference>
<proteinExistence type="predicted"/>
<dbReference type="GO" id="GO:0004672">
    <property type="term" value="F:protein kinase activity"/>
    <property type="evidence" value="ECO:0007669"/>
    <property type="project" value="InterPro"/>
</dbReference>
<dbReference type="OrthoDB" id="3182995at2759"/>
<comment type="caution">
    <text evidence="2">The sequence shown here is derived from an EMBL/GenBank/DDBJ whole genome shotgun (WGS) entry which is preliminary data.</text>
</comment>
<dbReference type="PANTHER" id="PTHR37171:SF1">
    <property type="entry name" value="SERINE_THREONINE-PROTEIN KINASE YRZF-RELATED"/>
    <property type="match status" value="1"/>
</dbReference>
<accession>A0A2R5H207</accession>
<dbReference type="InterPro" id="IPR000719">
    <property type="entry name" value="Prot_kinase_dom"/>
</dbReference>
<dbReference type="PROSITE" id="PS50011">
    <property type="entry name" value="PROTEIN_KINASE_DOM"/>
    <property type="match status" value="1"/>
</dbReference>
<dbReference type="EMBL" id="BEYU01000321">
    <property type="protein sequence ID" value="GBG35123.1"/>
    <property type="molecule type" value="Genomic_DNA"/>
</dbReference>
<name>A0A2R5H207_9STRA</name>
<gene>
    <name evidence="2" type="ORF">FCC1311_113462</name>
</gene>
<protein>
    <submittedName>
        <fullName evidence="2">Hormonally up-regulated neu tumor-associated kinase</fullName>
    </submittedName>
</protein>
<dbReference type="Pfam" id="PF06293">
    <property type="entry name" value="Kdo"/>
    <property type="match status" value="1"/>
</dbReference>
<sequence length="240" mass="25455">MLKGDAVLTFAVPDASAVVPVLFKRGVGYRQTTVTDLETGEEISDCFAKCIALEDDAAGEADALSHESAVRHLENEMAMYEGAALSLQGSVVPTVVHVGEFDMGAGKQAVLVTRNVGNALCSREGKRMARTQGLLAVKKRVHAALRSLHEAGIVHGDMGLRNVTIREDGGVYLIDLGSASCAGGDASRDFELFDMDFNATFEAELASSGGNSFAKRPSPRQFLRSSISSISRLSVSGKMD</sequence>
<keyword evidence="2" id="KW-0418">Kinase</keyword>
<dbReference type="AlphaFoldDB" id="A0A2R5H207"/>
<organism evidence="2 3">
    <name type="scientific">Hondaea fermentalgiana</name>
    <dbReference type="NCBI Taxonomy" id="2315210"/>
    <lineage>
        <taxon>Eukaryota</taxon>
        <taxon>Sar</taxon>
        <taxon>Stramenopiles</taxon>
        <taxon>Bigyra</taxon>
        <taxon>Labyrinthulomycetes</taxon>
        <taxon>Thraustochytrida</taxon>
        <taxon>Thraustochytriidae</taxon>
        <taxon>Hondaea</taxon>
    </lineage>
</organism>